<evidence type="ECO:0000313" key="4">
    <source>
        <dbReference type="Proteomes" id="UP001239167"/>
    </source>
</evidence>
<sequence length="77" mass="8757">MIKSKVKKLSVLTIGAAMLTSVFGAAVVNASPQEQHPTQIQQESSHNQKPTVQKKHKKEKHNEIKKEKTDRQQNQHF</sequence>
<keyword evidence="2" id="KW-0732">Signal</keyword>
<evidence type="ECO:0000313" key="3">
    <source>
        <dbReference type="EMBL" id="MDQ0203510.1"/>
    </source>
</evidence>
<keyword evidence="4" id="KW-1185">Reference proteome</keyword>
<feature type="compositionally biased region" description="Polar residues" evidence="1">
    <location>
        <begin position="32"/>
        <end position="51"/>
    </location>
</feature>
<comment type="caution">
    <text evidence="3">The sequence shown here is derived from an EMBL/GenBank/DDBJ whole genome shotgun (WGS) entry which is preliminary data.</text>
</comment>
<organism evidence="3 4">
    <name type="scientific">Pectinatus haikarae</name>
    <dbReference type="NCBI Taxonomy" id="349096"/>
    <lineage>
        <taxon>Bacteria</taxon>
        <taxon>Bacillati</taxon>
        <taxon>Bacillota</taxon>
        <taxon>Negativicutes</taxon>
        <taxon>Selenomonadales</taxon>
        <taxon>Selenomonadaceae</taxon>
        <taxon>Pectinatus</taxon>
    </lineage>
</organism>
<reference evidence="3 4" key="1">
    <citation type="submission" date="2023-07" db="EMBL/GenBank/DDBJ databases">
        <title>Genomic Encyclopedia of Type Strains, Phase IV (KMG-IV): sequencing the most valuable type-strain genomes for metagenomic binning, comparative biology and taxonomic classification.</title>
        <authorList>
            <person name="Goeker M."/>
        </authorList>
    </citation>
    <scope>NUCLEOTIDE SEQUENCE [LARGE SCALE GENOMIC DNA]</scope>
    <source>
        <strain evidence="3 4">DSM 16980</strain>
    </source>
</reference>
<feature type="compositionally biased region" description="Basic and acidic residues" evidence="1">
    <location>
        <begin position="60"/>
        <end position="77"/>
    </location>
</feature>
<dbReference type="EMBL" id="JAUSUE010000007">
    <property type="protein sequence ID" value="MDQ0203510.1"/>
    <property type="molecule type" value="Genomic_DNA"/>
</dbReference>
<feature type="region of interest" description="Disordered" evidence="1">
    <location>
        <begin position="32"/>
        <end position="77"/>
    </location>
</feature>
<dbReference type="RefSeq" id="WP_196604291.1">
    <property type="nucleotide sequence ID" value="NZ_CP116940.1"/>
</dbReference>
<dbReference type="Proteomes" id="UP001239167">
    <property type="component" value="Unassembled WGS sequence"/>
</dbReference>
<feature type="chain" id="PRO_5047178572" evidence="2">
    <location>
        <begin position="31"/>
        <end position="77"/>
    </location>
</feature>
<accession>A0ABT9Y6R1</accession>
<evidence type="ECO:0000256" key="2">
    <source>
        <dbReference type="SAM" id="SignalP"/>
    </source>
</evidence>
<gene>
    <name evidence="3" type="ORF">J2S01_001226</name>
</gene>
<feature type="signal peptide" evidence="2">
    <location>
        <begin position="1"/>
        <end position="30"/>
    </location>
</feature>
<name>A0ABT9Y6R1_9FIRM</name>
<evidence type="ECO:0000256" key="1">
    <source>
        <dbReference type="SAM" id="MobiDB-lite"/>
    </source>
</evidence>
<protein>
    <submittedName>
        <fullName evidence="3">Uncharacterized protein YycO</fullName>
    </submittedName>
</protein>
<proteinExistence type="predicted"/>